<dbReference type="AlphaFoldDB" id="A0A6A7AFG8"/>
<keyword evidence="3" id="KW-1185">Reference proteome</keyword>
<name>A0A6A7AFG8_9PLEO</name>
<feature type="region of interest" description="Disordered" evidence="1">
    <location>
        <begin position="1"/>
        <end position="22"/>
    </location>
</feature>
<protein>
    <submittedName>
        <fullName evidence="2">Uncharacterized protein</fullName>
    </submittedName>
</protein>
<organism evidence="2 3">
    <name type="scientific">Ophiobolus disseminans</name>
    <dbReference type="NCBI Taxonomy" id="1469910"/>
    <lineage>
        <taxon>Eukaryota</taxon>
        <taxon>Fungi</taxon>
        <taxon>Dikarya</taxon>
        <taxon>Ascomycota</taxon>
        <taxon>Pezizomycotina</taxon>
        <taxon>Dothideomycetes</taxon>
        <taxon>Pleosporomycetidae</taxon>
        <taxon>Pleosporales</taxon>
        <taxon>Pleosporineae</taxon>
        <taxon>Phaeosphaeriaceae</taxon>
        <taxon>Ophiobolus</taxon>
    </lineage>
</organism>
<dbReference type="Proteomes" id="UP000799424">
    <property type="component" value="Unassembled WGS sequence"/>
</dbReference>
<evidence type="ECO:0000256" key="1">
    <source>
        <dbReference type="SAM" id="MobiDB-lite"/>
    </source>
</evidence>
<dbReference type="OrthoDB" id="3799620at2759"/>
<sequence>MPNAINEDISAMEESSRQPPVTSGLINIPQELRNLILHELWQSAPVIQLKQTSVVGTSVSITINYGPREYHVRQEDSIPGLPSWLLTSRVLLSGGLHQLYRHAIWEWYNDDYPHASRVGYNNPLAGVAMATNFEFYSYERLPACRAHRTLAVIQAAGIGFDPKD</sequence>
<evidence type="ECO:0000313" key="2">
    <source>
        <dbReference type="EMBL" id="KAF2832012.1"/>
    </source>
</evidence>
<gene>
    <name evidence="2" type="ORF">CC86DRAFT_462402</name>
</gene>
<dbReference type="EMBL" id="MU006217">
    <property type="protein sequence ID" value="KAF2832012.1"/>
    <property type="molecule type" value="Genomic_DNA"/>
</dbReference>
<proteinExistence type="predicted"/>
<evidence type="ECO:0000313" key="3">
    <source>
        <dbReference type="Proteomes" id="UP000799424"/>
    </source>
</evidence>
<accession>A0A6A7AFG8</accession>
<reference evidence="2" key="1">
    <citation type="journal article" date="2020" name="Stud. Mycol.">
        <title>101 Dothideomycetes genomes: a test case for predicting lifestyles and emergence of pathogens.</title>
        <authorList>
            <person name="Haridas S."/>
            <person name="Albert R."/>
            <person name="Binder M."/>
            <person name="Bloem J."/>
            <person name="Labutti K."/>
            <person name="Salamov A."/>
            <person name="Andreopoulos B."/>
            <person name="Baker S."/>
            <person name="Barry K."/>
            <person name="Bills G."/>
            <person name="Bluhm B."/>
            <person name="Cannon C."/>
            <person name="Castanera R."/>
            <person name="Culley D."/>
            <person name="Daum C."/>
            <person name="Ezra D."/>
            <person name="Gonzalez J."/>
            <person name="Henrissat B."/>
            <person name="Kuo A."/>
            <person name="Liang C."/>
            <person name="Lipzen A."/>
            <person name="Lutzoni F."/>
            <person name="Magnuson J."/>
            <person name="Mondo S."/>
            <person name="Nolan M."/>
            <person name="Ohm R."/>
            <person name="Pangilinan J."/>
            <person name="Park H.-J."/>
            <person name="Ramirez L."/>
            <person name="Alfaro M."/>
            <person name="Sun H."/>
            <person name="Tritt A."/>
            <person name="Yoshinaga Y."/>
            <person name="Zwiers L.-H."/>
            <person name="Turgeon B."/>
            <person name="Goodwin S."/>
            <person name="Spatafora J."/>
            <person name="Crous P."/>
            <person name="Grigoriev I."/>
        </authorList>
    </citation>
    <scope>NUCLEOTIDE SEQUENCE</scope>
    <source>
        <strain evidence="2">CBS 113818</strain>
    </source>
</reference>